<proteinExistence type="predicted"/>
<keyword evidence="4" id="KW-0812">Transmembrane</keyword>
<keyword evidence="4" id="KW-0472">Membrane</keyword>
<name>A0A3D9ISY8_9BACL</name>
<keyword evidence="4" id="KW-1133">Transmembrane helix</keyword>
<dbReference type="Gene3D" id="3.30.450.20">
    <property type="entry name" value="PAS domain"/>
    <property type="match status" value="1"/>
</dbReference>
<keyword evidence="3" id="KW-0804">Transcription</keyword>
<feature type="domain" description="HTH araC/xylS-type" evidence="5">
    <location>
        <begin position="679"/>
        <end position="778"/>
    </location>
</feature>
<dbReference type="PRINTS" id="PR00032">
    <property type="entry name" value="HTHARAC"/>
</dbReference>
<keyword evidence="2 6" id="KW-0238">DNA-binding</keyword>
<keyword evidence="7" id="KW-1185">Reference proteome</keyword>
<comment type="caution">
    <text evidence="6">The sequence shown here is derived from an EMBL/GenBank/DDBJ whole genome shotgun (WGS) entry which is preliminary data.</text>
</comment>
<sequence>MRMLQSYKSRKYLLRILLSITFLMVIVLFLSSTVLHYSSETRVVQMQKEANRKVMNQINHNITYMQEIVKNQALTIYNDNQIFFTLMSSQQQEDMDIINGMRLMSKAQEASNFLHSIMIYNGHMDKIYALGDLADNMKDHDKAEAMAVMLQNETKIPQMQLLPMNFSKRENSVDFFSLVIYESFSDKNDHESALVLNVKPEWIFDNLNAVNDFAIPGESDVFIIDQSGNLVLSGSEQNIPELNGLTEALSNHQSKNKDKFGFFSRSFGNSGKYMVSYMEMGVGGWNVISIQPYDAVLGGIYEMRMTSVYVIVCFLILSVAVSIIMAHKLYKPVEQMLAGIRTHAGEESDGMKRGKDELSYVTNVYSDMAQKLSLVTNEQDKQKNIIHNYHLRSIITGSSSYSQDGFRNCVEQNGLAIATDGVFLLVVIKIDNYADFIARTSENERRLYSFAISNIASEIMSPSPFRSETADMRSDHLVMILSVEAGTEAHYQDAVSHLKKLQEVVLSYYKLSLTMTISKFIPSHDSITEQYNLVLHNSMYKLILGKKEIITPDRVKTNNERFEYSFPADQEKKLIEAIKTNDLEAMESSAGLILAQVTAYHYDHILHGILHLVDIIKSTIRDINKNRIASVPVDLNALSRQVLEKETMEEIEQLIVQVCREIHEKLKDSEQDKNAVLMDAIKEIVATNYDDMNLSLQAIATMLRMTPAYVGRMFKQSEFVSVGEYINEVRLSHALEYLETKNFSIKEIMELVGYLNESTFFKLFKKKYGVTPKEYRLKRNIS</sequence>
<evidence type="ECO:0000313" key="7">
    <source>
        <dbReference type="Proteomes" id="UP000256869"/>
    </source>
</evidence>
<keyword evidence="1" id="KW-0805">Transcription regulation</keyword>
<dbReference type="AlphaFoldDB" id="A0A3D9ISY8"/>
<dbReference type="PROSITE" id="PS01124">
    <property type="entry name" value="HTH_ARAC_FAMILY_2"/>
    <property type="match status" value="1"/>
</dbReference>
<gene>
    <name evidence="6" type="ORF">DFP95_102324</name>
</gene>
<dbReference type="PANTHER" id="PTHR43280">
    <property type="entry name" value="ARAC-FAMILY TRANSCRIPTIONAL REGULATOR"/>
    <property type="match status" value="1"/>
</dbReference>
<dbReference type="OrthoDB" id="2484341at2"/>
<evidence type="ECO:0000256" key="2">
    <source>
        <dbReference type="ARBA" id="ARBA00023125"/>
    </source>
</evidence>
<evidence type="ECO:0000256" key="1">
    <source>
        <dbReference type="ARBA" id="ARBA00023015"/>
    </source>
</evidence>
<dbReference type="Pfam" id="PF12833">
    <property type="entry name" value="HTH_18"/>
    <property type="match status" value="1"/>
</dbReference>
<dbReference type="GO" id="GO:0043565">
    <property type="term" value="F:sequence-specific DNA binding"/>
    <property type="evidence" value="ECO:0007669"/>
    <property type="project" value="InterPro"/>
</dbReference>
<organism evidence="6 7">
    <name type="scientific">Cohnella lupini</name>
    <dbReference type="NCBI Taxonomy" id="1294267"/>
    <lineage>
        <taxon>Bacteria</taxon>
        <taxon>Bacillati</taxon>
        <taxon>Bacillota</taxon>
        <taxon>Bacilli</taxon>
        <taxon>Bacillales</taxon>
        <taxon>Paenibacillaceae</taxon>
        <taxon>Cohnella</taxon>
    </lineage>
</organism>
<dbReference type="SMART" id="SM00342">
    <property type="entry name" value="HTH_ARAC"/>
    <property type="match status" value="1"/>
</dbReference>
<dbReference type="PANTHER" id="PTHR43280:SF34">
    <property type="entry name" value="ARAC-FAMILY TRANSCRIPTIONAL REGULATOR"/>
    <property type="match status" value="1"/>
</dbReference>
<protein>
    <submittedName>
        <fullName evidence="6">AraC-like DNA-binding protein</fullName>
    </submittedName>
</protein>
<dbReference type="InterPro" id="IPR009057">
    <property type="entry name" value="Homeodomain-like_sf"/>
</dbReference>
<dbReference type="InterPro" id="IPR018060">
    <property type="entry name" value="HTH_AraC"/>
</dbReference>
<dbReference type="Proteomes" id="UP000256869">
    <property type="component" value="Unassembled WGS sequence"/>
</dbReference>
<dbReference type="Gene3D" id="1.10.10.60">
    <property type="entry name" value="Homeodomain-like"/>
    <property type="match status" value="2"/>
</dbReference>
<accession>A0A3D9ISY8</accession>
<reference evidence="6 7" key="1">
    <citation type="submission" date="2018-07" db="EMBL/GenBank/DDBJ databases">
        <title>Genomic Encyclopedia of Type Strains, Phase III (KMG-III): the genomes of soil and plant-associated and newly described type strains.</title>
        <authorList>
            <person name="Whitman W."/>
        </authorList>
    </citation>
    <scope>NUCLEOTIDE SEQUENCE [LARGE SCALE GENOMIC DNA]</scope>
    <source>
        <strain evidence="6 7">CECT 8236</strain>
    </source>
</reference>
<dbReference type="SUPFAM" id="SSF46689">
    <property type="entry name" value="Homeodomain-like"/>
    <property type="match status" value="1"/>
</dbReference>
<dbReference type="InterPro" id="IPR020449">
    <property type="entry name" value="Tscrpt_reg_AraC-type_HTH"/>
</dbReference>
<dbReference type="EMBL" id="QRDY01000002">
    <property type="protein sequence ID" value="RED64903.1"/>
    <property type="molecule type" value="Genomic_DNA"/>
</dbReference>
<dbReference type="RefSeq" id="WP_115991649.1">
    <property type="nucleotide sequence ID" value="NZ_QRDY01000002.1"/>
</dbReference>
<evidence type="ECO:0000256" key="3">
    <source>
        <dbReference type="ARBA" id="ARBA00023163"/>
    </source>
</evidence>
<evidence type="ECO:0000259" key="5">
    <source>
        <dbReference type="PROSITE" id="PS01124"/>
    </source>
</evidence>
<evidence type="ECO:0000313" key="6">
    <source>
        <dbReference type="EMBL" id="RED64903.1"/>
    </source>
</evidence>
<dbReference type="GO" id="GO:0003700">
    <property type="term" value="F:DNA-binding transcription factor activity"/>
    <property type="evidence" value="ECO:0007669"/>
    <property type="project" value="InterPro"/>
</dbReference>
<feature type="transmembrane region" description="Helical" evidence="4">
    <location>
        <begin position="308"/>
        <end position="326"/>
    </location>
</feature>
<evidence type="ECO:0000256" key="4">
    <source>
        <dbReference type="SAM" id="Phobius"/>
    </source>
</evidence>
<feature type="transmembrane region" description="Helical" evidence="4">
    <location>
        <begin position="12"/>
        <end position="37"/>
    </location>
</feature>